<dbReference type="Gene3D" id="3.30.300.180">
    <property type="match status" value="1"/>
</dbReference>
<keyword evidence="2 7" id="KW-0235">DNA replication</keyword>
<dbReference type="InterPro" id="IPR010921">
    <property type="entry name" value="Trp_repressor/repl_initiator"/>
</dbReference>
<protein>
    <recommendedName>
        <fullName evidence="7">Chromosomal replication initiator protein DnaA</fullName>
    </recommendedName>
</protein>
<dbReference type="InterPro" id="IPR018312">
    <property type="entry name" value="Chromosome_initiator_DnaA_CS"/>
</dbReference>
<dbReference type="GO" id="GO:0008289">
    <property type="term" value="F:lipid binding"/>
    <property type="evidence" value="ECO:0007669"/>
    <property type="project" value="UniProtKB-KW"/>
</dbReference>
<dbReference type="InterPro" id="IPR013159">
    <property type="entry name" value="DnaA_C"/>
</dbReference>
<evidence type="ECO:0000256" key="4">
    <source>
        <dbReference type="ARBA" id="ARBA00022840"/>
    </source>
</evidence>
<evidence type="ECO:0000313" key="12">
    <source>
        <dbReference type="EMBL" id="SBV92527.1"/>
    </source>
</evidence>
<evidence type="ECO:0000256" key="6">
    <source>
        <dbReference type="ARBA" id="ARBA00023125"/>
    </source>
</evidence>
<evidence type="ECO:0000256" key="2">
    <source>
        <dbReference type="ARBA" id="ARBA00022705"/>
    </source>
</evidence>
<sequence length="534" mass="58322">MTEAIWTTISANLQQRLEPGHYKVWIAPLAGCFDGTELVVHAVSAFAAGFVRDHFLPAIHAAAAAVVGKDIPVRITDAPVPSACRTVREDGVAGSEAGQPEAGQAVSQGRARDVSKSVPSLLTVPGGHENAPAAPLVAAPGRSWQPSAPLRLSPAFMAPASMAPAHAAPASGNGQYALPLRYDDAAFCISARAWRHSFEDFVVGPCNELAFAASRSMCKERKGADILFLSSSPGLGKTHLVQAVGQQLYKECNYRAPKVEYLTAEEFASRLVMAFKGNDTDRFKSRYRETDVLLLEDVHFLQGKEKIQEELLATIKTLQERGSKVIFSSSFMPRDLQNMSGELVSRLHSGFLAVIDRPDRAMRKKIFTEKARLSQVTLPEDVSDFLAESLDSDVRQIESCLHNLALKAKLLRCGITMQMAWEAVQYYAPCEKKLDLEKIIAYVSRGYGISSSQMCSKSRKRDLVVARNTVFFLARKHTDLSLEEIGTIFGRSHSTVIKGITSLEREMSRETSLGRQIAGAISLIERNGGIISPS</sequence>
<dbReference type="Gene3D" id="3.40.50.300">
    <property type="entry name" value="P-loop containing nucleotide triphosphate hydrolases"/>
    <property type="match status" value="1"/>
</dbReference>
<dbReference type="PANTHER" id="PTHR30050:SF2">
    <property type="entry name" value="CHROMOSOMAL REPLICATION INITIATOR PROTEIN DNAA"/>
    <property type="match status" value="1"/>
</dbReference>
<dbReference type="GO" id="GO:0003688">
    <property type="term" value="F:DNA replication origin binding"/>
    <property type="evidence" value="ECO:0007669"/>
    <property type="project" value="InterPro"/>
</dbReference>
<dbReference type="GO" id="GO:0005886">
    <property type="term" value="C:plasma membrane"/>
    <property type="evidence" value="ECO:0007669"/>
    <property type="project" value="TreeGrafter"/>
</dbReference>
<evidence type="ECO:0000256" key="1">
    <source>
        <dbReference type="ARBA" id="ARBA00022490"/>
    </source>
</evidence>
<evidence type="ECO:0000256" key="3">
    <source>
        <dbReference type="ARBA" id="ARBA00022741"/>
    </source>
</evidence>
<evidence type="ECO:0000259" key="10">
    <source>
        <dbReference type="SMART" id="SM00382"/>
    </source>
</evidence>
<dbReference type="AlphaFoldDB" id="A0A212IZD3"/>
<dbReference type="PROSITE" id="PS01008">
    <property type="entry name" value="DNAA"/>
    <property type="match status" value="1"/>
</dbReference>
<dbReference type="GO" id="GO:0006275">
    <property type="term" value="P:regulation of DNA replication"/>
    <property type="evidence" value="ECO:0007669"/>
    <property type="project" value="InterPro"/>
</dbReference>
<evidence type="ECO:0000256" key="7">
    <source>
        <dbReference type="RuleBase" id="RU000577"/>
    </source>
</evidence>
<organism evidence="12">
    <name type="scientific">uncultured delta proteobacterium</name>
    <dbReference type="NCBI Taxonomy" id="34034"/>
    <lineage>
        <taxon>Bacteria</taxon>
        <taxon>Deltaproteobacteria</taxon>
        <taxon>environmental samples</taxon>
    </lineage>
</organism>
<dbReference type="CDD" id="cd00009">
    <property type="entry name" value="AAA"/>
    <property type="match status" value="1"/>
</dbReference>
<feature type="domain" description="AAA+ ATPase" evidence="10">
    <location>
        <begin position="223"/>
        <end position="359"/>
    </location>
</feature>
<keyword evidence="1" id="KW-0963">Cytoplasm</keyword>
<reference evidence="12" key="1">
    <citation type="submission" date="2016-04" db="EMBL/GenBank/DDBJ databases">
        <authorList>
            <person name="Evans L.H."/>
            <person name="Alamgir A."/>
            <person name="Owens N."/>
            <person name="Weber N.D."/>
            <person name="Virtaneva K."/>
            <person name="Barbian K."/>
            <person name="Babar A."/>
            <person name="Rosenke K."/>
        </authorList>
    </citation>
    <scope>NUCLEOTIDE SEQUENCE</scope>
    <source>
        <strain evidence="12">86</strain>
    </source>
</reference>
<dbReference type="SUPFAM" id="SSF48295">
    <property type="entry name" value="TrpR-like"/>
    <property type="match status" value="1"/>
</dbReference>
<feature type="domain" description="Chromosomal replication initiator DnaA C-terminal" evidence="11">
    <location>
        <begin position="435"/>
        <end position="503"/>
    </location>
</feature>
<dbReference type="CDD" id="cd06571">
    <property type="entry name" value="Bac_DnaA_C"/>
    <property type="match status" value="1"/>
</dbReference>
<dbReference type="InterPro" id="IPR020591">
    <property type="entry name" value="Chromosome_initiator_DnaA-like"/>
</dbReference>
<dbReference type="InterPro" id="IPR027417">
    <property type="entry name" value="P-loop_NTPase"/>
</dbReference>
<dbReference type="PANTHER" id="PTHR30050">
    <property type="entry name" value="CHROMOSOMAL REPLICATION INITIATOR PROTEIN DNAA"/>
    <property type="match status" value="1"/>
</dbReference>
<dbReference type="Pfam" id="PF11638">
    <property type="entry name" value="DnaA_N"/>
    <property type="match status" value="1"/>
</dbReference>
<dbReference type="Gene3D" id="1.10.1750.10">
    <property type="match status" value="1"/>
</dbReference>
<dbReference type="SMART" id="SM00760">
    <property type="entry name" value="Bac_DnaA_C"/>
    <property type="match status" value="1"/>
</dbReference>
<dbReference type="PRINTS" id="PR00051">
    <property type="entry name" value="DNAA"/>
</dbReference>
<proteinExistence type="inferred from homology"/>
<dbReference type="InterPro" id="IPR003593">
    <property type="entry name" value="AAA+_ATPase"/>
</dbReference>
<feature type="region of interest" description="Disordered" evidence="9">
    <location>
        <begin position="90"/>
        <end position="111"/>
    </location>
</feature>
<evidence type="ECO:0000256" key="8">
    <source>
        <dbReference type="RuleBase" id="RU004227"/>
    </source>
</evidence>
<keyword evidence="3 7" id="KW-0547">Nucleotide-binding</keyword>
<evidence type="ECO:0000256" key="9">
    <source>
        <dbReference type="SAM" id="MobiDB-lite"/>
    </source>
</evidence>
<dbReference type="GO" id="GO:0005524">
    <property type="term" value="F:ATP binding"/>
    <property type="evidence" value="ECO:0007669"/>
    <property type="project" value="UniProtKB-KW"/>
</dbReference>
<gene>
    <name evidence="12" type="primary">dnaA</name>
    <name evidence="12" type="ORF">KL86DPRO_10377</name>
</gene>
<dbReference type="Pfam" id="PF08299">
    <property type="entry name" value="Bac_DnaA_C"/>
    <property type="match status" value="1"/>
</dbReference>
<evidence type="ECO:0000259" key="11">
    <source>
        <dbReference type="SMART" id="SM00760"/>
    </source>
</evidence>
<dbReference type="InterPro" id="IPR038454">
    <property type="entry name" value="DnaA_N_sf"/>
</dbReference>
<keyword evidence="4 7" id="KW-0067">ATP-binding</keyword>
<dbReference type="Gene3D" id="1.10.8.60">
    <property type="match status" value="1"/>
</dbReference>
<dbReference type="EMBL" id="FLUQ01000001">
    <property type="protein sequence ID" value="SBV92527.1"/>
    <property type="molecule type" value="Genomic_DNA"/>
</dbReference>
<name>A0A212IZD3_9DELT</name>
<comment type="similarity">
    <text evidence="8">Belongs to the DnaA family.</text>
</comment>
<dbReference type="Pfam" id="PF00308">
    <property type="entry name" value="Bac_DnaA"/>
    <property type="match status" value="1"/>
</dbReference>
<keyword evidence="6 7" id="KW-0238">DNA-binding</keyword>
<dbReference type="InterPro" id="IPR024633">
    <property type="entry name" value="DnaA_N_dom"/>
</dbReference>
<keyword evidence="5" id="KW-0446">Lipid-binding</keyword>
<comment type="function">
    <text evidence="7">Plays an essential role in the initiation and regulation of chromosomal replication. ATP-DnaA binds to the origin of replication (oriC) to initiate formation of the DNA replication initiation complex once per cell cycle. Binds the DnaA box (a 9 base pair repeat at the origin) and separates the double-stranded (ds)DNA. Forms a right-handed helical filament on oriC DNA; dsDNA binds to the exterior of the filament while single-stranded (ss)DNA is stabiized in the filament's interior. The ATP-DnaA-oriC complex binds and stabilizes one strand of the AT-rich DNA unwinding element (DUE), permitting loading of DNA polymerase. After initiation quickly degrades to an ADP-DnaA complex that is not apt for DNA replication. Binds acidic phospholipids.</text>
</comment>
<accession>A0A212IZD3</accession>
<dbReference type="InterPro" id="IPR013317">
    <property type="entry name" value="DnaA_dom"/>
</dbReference>
<dbReference type="SUPFAM" id="SSF52540">
    <property type="entry name" value="P-loop containing nucleoside triphosphate hydrolases"/>
    <property type="match status" value="1"/>
</dbReference>
<evidence type="ECO:0000256" key="5">
    <source>
        <dbReference type="ARBA" id="ARBA00023121"/>
    </source>
</evidence>
<dbReference type="SMART" id="SM00382">
    <property type="entry name" value="AAA"/>
    <property type="match status" value="1"/>
</dbReference>
<dbReference type="GO" id="GO:0006270">
    <property type="term" value="P:DNA replication initiation"/>
    <property type="evidence" value="ECO:0007669"/>
    <property type="project" value="InterPro"/>
</dbReference>